<evidence type="ECO:0000256" key="2">
    <source>
        <dbReference type="ARBA" id="ARBA00022679"/>
    </source>
</evidence>
<dbReference type="GO" id="GO:0006633">
    <property type="term" value="P:fatty acid biosynthetic process"/>
    <property type="evidence" value="ECO:0007669"/>
    <property type="project" value="InterPro"/>
</dbReference>
<protein>
    <submittedName>
        <fullName evidence="5">Beta-ketoacyl-acyl-carrier-protein synthase I</fullName>
        <ecNumber evidence="5">2.3.1.41</ecNumber>
    </submittedName>
</protein>
<dbReference type="EC" id="2.3.1.41" evidence="5"/>
<dbReference type="InterPro" id="IPR018201">
    <property type="entry name" value="Ketoacyl_synth_AS"/>
</dbReference>
<sequence>MAVVVTGIGLVSPLGAMRESSWQRLLQHDAAPAASGGGFPVAAESLNGPEDCTPLEQMALQAAGEAFADAQLEFTEDAPRFGCVVGTSKGPLGLFERGPSPFSFDQLWPSAPLSRLLRTWPLRGPALSPVSACATGLDAILRGARLIEQGDCDAVLAGSVDASLNDYVLHSYRRLGVLAQRDLPLETACRPFDLDRSGFVIGEGGALFVLQREEDVQPGQSYARFLDGINGSDATGLTQVDRSGVRLSRLLGQLLIRSGLSTSDIDLLNLHGTGTRDNDLAEARAVRDVFGPPDQQPWSTASKGAHGHALGAAGSLELAWLLLSLRDQKIPPVFNLSQLDPACPLRVVNNEAISAEISLGLKISLGFGGHQTACLFEKGDRPAR</sequence>
<dbReference type="Gene3D" id="3.40.47.10">
    <property type="match status" value="1"/>
</dbReference>
<keyword evidence="5" id="KW-0012">Acyltransferase</keyword>
<gene>
    <name evidence="5" type="ordered locus">Plabr_2326</name>
</gene>
<dbReference type="Proteomes" id="UP000006860">
    <property type="component" value="Chromosome"/>
</dbReference>
<dbReference type="STRING" id="756272.Plabr_2326"/>
<evidence type="ECO:0000256" key="1">
    <source>
        <dbReference type="ARBA" id="ARBA00008467"/>
    </source>
</evidence>
<dbReference type="PROSITE" id="PS00606">
    <property type="entry name" value="KS3_1"/>
    <property type="match status" value="1"/>
</dbReference>
<evidence type="ECO:0000313" key="6">
    <source>
        <dbReference type="Proteomes" id="UP000006860"/>
    </source>
</evidence>
<dbReference type="InterPro" id="IPR016039">
    <property type="entry name" value="Thiolase-like"/>
</dbReference>
<dbReference type="SUPFAM" id="SSF53901">
    <property type="entry name" value="Thiolase-like"/>
    <property type="match status" value="2"/>
</dbReference>
<proteinExistence type="inferred from homology"/>
<keyword evidence="6" id="KW-1185">Reference proteome</keyword>
<organism evidence="5 6">
    <name type="scientific">Rubinisphaera brasiliensis (strain ATCC 49424 / DSM 5305 / JCM 21570 / IAM 15109 / NBRC 103401 / IFAM 1448)</name>
    <name type="common">Planctomyces brasiliensis</name>
    <dbReference type="NCBI Taxonomy" id="756272"/>
    <lineage>
        <taxon>Bacteria</taxon>
        <taxon>Pseudomonadati</taxon>
        <taxon>Planctomycetota</taxon>
        <taxon>Planctomycetia</taxon>
        <taxon>Planctomycetales</taxon>
        <taxon>Planctomycetaceae</taxon>
        <taxon>Rubinisphaera</taxon>
    </lineage>
</organism>
<dbReference type="EMBL" id="CP002546">
    <property type="protein sequence ID" value="ADY59928.1"/>
    <property type="molecule type" value="Genomic_DNA"/>
</dbReference>
<dbReference type="KEGG" id="pbs:Plabr_2326"/>
<dbReference type="PANTHER" id="PTHR11712:SF347">
    <property type="entry name" value="BETA KETOACYL-ACYL CARRIER PROTEIN SYNTHASE"/>
    <property type="match status" value="1"/>
</dbReference>
<dbReference type="PROSITE" id="PS52004">
    <property type="entry name" value="KS3_2"/>
    <property type="match status" value="1"/>
</dbReference>
<dbReference type="Pfam" id="PF00109">
    <property type="entry name" value="ketoacyl-synt"/>
    <property type="match status" value="1"/>
</dbReference>
<dbReference type="OrthoDB" id="292158at2"/>
<dbReference type="InterPro" id="IPR020841">
    <property type="entry name" value="PKS_Beta-ketoAc_synthase_dom"/>
</dbReference>
<feature type="domain" description="Ketosynthase family 3 (KS3)" evidence="4">
    <location>
        <begin position="1"/>
        <end position="378"/>
    </location>
</feature>
<dbReference type="GO" id="GO:0004315">
    <property type="term" value="F:3-oxoacyl-[acyl-carrier-protein] synthase activity"/>
    <property type="evidence" value="ECO:0007669"/>
    <property type="project" value="UniProtKB-EC"/>
</dbReference>
<name>F0SM03_RUBBR</name>
<dbReference type="eggNOG" id="COG0304">
    <property type="taxonomic scope" value="Bacteria"/>
</dbReference>
<keyword evidence="2 3" id="KW-0808">Transferase</keyword>
<reference evidence="6" key="1">
    <citation type="submission" date="2011-02" db="EMBL/GenBank/DDBJ databases">
        <title>The complete genome of Planctomyces brasiliensis DSM 5305.</title>
        <authorList>
            <person name="Lucas S."/>
            <person name="Copeland A."/>
            <person name="Lapidus A."/>
            <person name="Bruce D."/>
            <person name="Goodwin L."/>
            <person name="Pitluck S."/>
            <person name="Kyrpides N."/>
            <person name="Mavromatis K."/>
            <person name="Pagani I."/>
            <person name="Ivanova N."/>
            <person name="Ovchinnikova G."/>
            <person name="Lu M."/>
            <person name="Detter J.C."/>
            <person name="Han C."/>
            <person name="Land M."/>
            <person name="Hauser L."/>
            <person name="Markowitz V."/>
            <person name="Cheng J.-F."/>
            <person name="Hugenholtz P."/>
            <person name="Woyke T."/>
            <person name="Wu D."/>
            <person name="Tindall B."/>
            <person name="Pomrenke H.G."/>
            <person name="Brambilla E."/>
            <person name="Klenk H.-P."/>
            <person name="Eisen J.A."/>
        </authorList>
    </citation>
    <scope>NUCLEOTIDE SEQUENCE [LARGE SCALE GENOMIC DNA]</scope>
    <source>
        <strain evidence="6">ATCC 49424 / DSM 5305 / JCM 21570 / NBRC 103401 / IFAM 1448</strain>
    </source>
</reference>
<dbReference type="AlphaFoldDB" id="F0SM03"/>
<dbReference type="PANTHER" id="PTHR11712">
    <property type="entry name" value="POLYKETIDE SYNTHASE-RELATED"/>
    <property type="match status" value="1"/>
</dbReference>
<evidence type="ECO:0000259" key="4">
    <source>
        <dbReference type="PROSITE" id="PS52004"/>
    </source>
</evidence>
<dbReference type="InterPro" id="IPR014031">
    <property type="entry name" value="Ketoacyl_synth_C"/>
</dbReference>
<dbReference type="HOGENOM" id="CLU_000022_69_2_0"/>
<accession>F0SM03</accession>
<dbReference type="Pfam" id="PF02801">
    <property type="entry name" value="Ketoacyl-synt_C"/>
    <property type="match status" value="1"/>
</dbReference>
<dbReference type="InterPro" id="IPR000794">
    <property type="entry name" value="Beta-ketoacyl_synthase"/>
</dbReference>
<dbReference type="SMART" id="SM00825">
    <property type="entry name" value="PKS_KS"/>
    <property type="match status" value="1"/>
</dbReference>
<dbReference type="CDD" id="cd00834">
    <property type="entry name" value="KAS_I_II"/>
    <property type="match status" value="1"/>
</dbReference>
<dbReference type="RefSeq" id="WP_013628652.1">
    <property type="nucleotide sequence ID" value="NC_015174.1"/>
</dbReference>
<evidence type="ECO:0000256" key="3">
    <source>
        <dbReference type="RuleBase" id="RU003694"/>
    </source>
</evidence>
<comment type="similarity">
    <text evidence="1 3">Belongs to the thiolase-like superfamily. Beta-ketoacyl-ACP synthases family.</text>
</comment>
<dbReference type="InterPro" id="IPR014030">
    <property type="entry name" value="Ketoacyl_synth_N"/>
</dbReference>
<evidence type="ECO:0000313" key="5">
    <source>
        <dbReference type="EMBL" id="ADY59928.1"/>
    </source>
</evidence>